<proteinExistence type="predicted"/>
<dbReference type="GO" id="GO:0003824">
    <property type="term" value="F:catalytic activity"/>
    <property type="evidence" value="ECO:0007669"/>
    <property type="project" value="InterPro"/>
</dbReference>
<dbReference type="Proteomes" id="UP001281410">
    <property type="component" value="Unassembled WGS sequence"/>
</dbReference>
<accession>A0AAE0AJI4</accession>
<keyword evidence="1" id="KW-0472">Membrane</keyword>
<keyword evidence="4" id="KW-1185">Reference proteome</keyword>
<sequence>MRTLRGSVRQHNPGSLVSLVIFVGVNSFLMIVLSWNIRGLGVVGKRKVMRGLVDRIKPMVLFIQETKLSSYDHKIFSSLGGSLLQKGVGVDAIRASDGLITLWNEDKFVVSNCISRERLIFVIGQMTELKKVVGFCNVYADTVESNRKTLWNDIVVILNSFPIPWVVGGDFNAVLDPSERIGASVNMGSIRNFNSFVLRAKVIYIPLQGMAYTWSNFRDSATWSRLDRFLISPMLMSWLHLLR</sequence>
<keyword evidence="1" id="KW-0812">Transmembrane</keyword>
<dbReference type="PANTHER" id="PTHR35218">
    <property type="entry name" value="RNASE H DOMAIN-CONTAINING PROTEIN"/>
    <property type="match status" value="1"/>
</dbReference>
<dbReference type="EMBL" id="JANJYJ010000004">
    <property type="protein sequence ID" value="KAK3219251.1"/>
    <property type="molecule type" value="Genomic_DNA"/>
</dbReference>
<dbReference type="AlphaFoldDB" id="A0AAE0AJI4"/>
<evidence type="ECO:0000313" key="3">
    <source>
        <dbReference type="EMBL" id="KAK3219251.1"/>
    </source>
</evidence>
<dbReference type="InterPro" id="IPR005135">
    <property type="entry name" value="Endo/exonuclease/phosphatase"/>
</dbReference>
<dbReference type="InterPro" id="IPR036691">
    <property type="entry name" value="Endo/exonu/phosph_ase_sf"/>
</dbReference>
<organism evidence="3 4">
    <name type="scientific">Dipteronia sinensis</name>
    <dbReference type="NCBI Taxonomy" id="43782"/>
    <lineage>
        <taxon>Eukaryota</taxon>
        <taxon>Viridiplantae</taxon>
        <taxon>Streptophyta</taxon>
        <taxon>Embryophyta</taxon>
        <taxon>Tracheophyta</taxon>
        <taxon>Spermatophyta</taxon>
        <taxon>Magnoliopsida</taxon>
        <taxon>eudicotyledons</taxon>
        <taxon>Gunneridae</taxon>
        <taxon>Pentapetalae</taxon>
        <taxon>rosids</taxon>
        <taxon>malvids</taxon>
        <taxon>Sapindales</taxon>
        <taxon>Sapindaceae</taxon>
        <taxon>Hippocastanoideae</taxon>
        <taxon>Acereae</taxon>
        <taxon>Dipteronia</taxon>
    </lineage>
</organism>
<dbReference type="Gene3D" id="3.60.10.10">
    <property type="entry name" value="Endonuclease/exonuclease/phosphatase"/>
    <property type="match status" value="1"/>
</dbReference>
<protein>
    <recommendedName>
        <fullName evidence="2">Endonuclease/exonuclease/phosphatase domain-containing protein</fullName>
    </recommendedName>
</protein>
<dbReference type="Pfam" id="PF03372">
    <property type="entry name" value="Exo_endo_phos"/>
    <property type="match status" value="1"/>
</dbReference>
<feature type="transmembrane region" description="Helical" evidence="1">
    <location>
        <begin position="16"/>
        <end position="37"/>
    </location>
</feature>
<keyword evidence="1" id="KW-1133">Transmembrane helix</keyword>
<feature type="domain" description="Endonuclease/exonuclease/phosphatase" evidence="2">
    <location>
        <begin position="33"/>
        <end position="233"/>
    </location>
</feature>
<gene>
    <name evidence="3" type="ORF">Dsin_013221</name>
</gene>
<dbReference type="SUPFAM" id="SSF56219">
    <property type="entry name" value="DNase I-like"/>
    <property type="match status" value="1"/>
</dbReference>
<comment type="caution">
    <text evidence="3">The sequence shown here is derived from an EMBL/GenBank/DDBJ whole genome shotgun (WGS) entry which is preliminary data.</text>
</comment>
<dbReference type="PANTHER" id="PTHR35218:SF7">
    <property type="entry name" value="ENDONUCLEASE_EXONUCLEASE_PHOSPHATASE"/>
    <property type="match status" value="1"/>
</dbReference>
<evidence type="ECO:0000313" key="4">
    <source>
        <dbReference type="Proteomes" id="UP001281410"/>
    </source>
</evidence>
<evidence type="ECO:0000259" key="2">
    <source>
        <dbReference type="Pfam" id="PF03372"/>
    </source>
</evidence>
<reference evidence="3" key="1">
    <citation type="journal article" date="2023" name="Plant J.">
        <title>Genome sequences and population genomics provide insights into the demographic history, inbreeding, and mutation load of two 'living fossil' tree species of Dipteronia.</title>
        <authorList>
            <person name="Feng Y."/>
            <person name="Comes H.P."/>
            <person name="Chen J."/>
            <person name="Zhu S."/>
            <person name="Lu R."/>
            <person name="Zhang X."/>
            <person name="Li P."/>
            <person name="Qiu J."/>
            <person name="Olsen K.M."/>
            <person name="Qiu Y."/>
        </authorList>
    </citation>
    <scope>NUCLEOTIDE SEQUENCE</scope>
    <source>
        <strain evidence="3">NBL</strain>
    </source>
</reference>
<evidence type="ECO:0000256" key="1">
    <source>
        <dbReference type="SAM" id="Phobius"/>
    </source>
</evidence>
<name>A0AAE0AJI4_9ROSI</name>